<reference evidence="2 3" key="1">
    <citation type="submission" date="2017-04" db="EMBL/GenBank/DDBJ databases">
        <authorList>
            <person name="Afonso C.L."/>
            <person name="Miller P.J."/>
            <person name="Scott M.A."/>
            <person name="Spackman E."/>
            <person name="Goraichik I."/>
            <person name="Dimitrov K.M."/>
            <person name="Suarez D.L."/>
            <person name="Swayne D.E."/>
        </authorList>
    </citation>
    <scope>NUCLEOTIDE SEQUENCE [LARGE SCALE GENOMIC DNA]</scope>
    <source>
        <strain evidence="2 3">11</strain>
    </source>
</reference>
<dbReference type="SUPFAM" id="SSF55729">
    <property type="entry name" value="Acyl-CoA N-acyltransferases (Nat)"/>
    <property type="match status" value="1"/>
</dbReference>
<dbReference type="InterPro" id="IPR016181">
    <property type="entry name" value="Acyl_CoA_acyltransferase"/>
</dbReference>
<dbReference type="Proteomes" id="UP000193834">
    <property type="component" value="Unassembled WGS sequence"/>
</dbReference>
<evidence type="ECO:0000259" key="1">
    <source>
        <dbReference type="PROSITE" id="PS51186"/>
    </source>
</evidence>
<dbReference type="OrthoDB" id="9803772at2"/>
<gene>
    <name evidence="2" type="ORF">SAMN06295960_0754</name>
</gene>
<accession>A0A1X7IT32</accession>
<dbReference type="Pfam" id="PF00583">
    <property type="entry name" value="Acetyltransf_1"/>
    <property type="match status" value="1"/>
</dbReference>
<proteinExistence type="predicted"/>
<organism evidence="2 3">
    <name type="scientific">Paenibacillus aquistagni</name>
    <dbReference type="NCBI Taxonomy" id="1852522"/>
    <lineage>
        <taxon>Bacteria</taxon>
        <taxon>Bacillati</taxon>
        <taxon>Bacillota</taxon>
        <taxon>Bacilli</taxon>
        <taxon>Bacillales</taxon>
        <taxon>Paenibacillaceae</taxon>
        <taxon>Paenibacillus</taxon>
    </lineage>
</organism>
<dbReference type="RefSeq" id="WP_085492987.1">
    <property type="nucleotide sequence ID" value="NZ_FXAZ01000001.1"/>
</dbReference>
<dbReference type="PROSITE" id="PS51186">
    <property type="entry name" value="GNAT"/>
    <property type="match status" value="1"/>
</dbReference>
<evidence type="ECO:0000313" key="3">
    <source>
        <dbReference type="Proteomes" id="UP000193834"/>
    </source>
</evidence>
<feature type="domain" description="N-acetyltransferase" evidence="1">
    <location>
        <begin position="1"/>
        <end position="154"/>
    </location>
</feature>
<keyword evidence="2" id="KW-0687">Ribonucleoprotein</keyword>
<dbReference type="Gene3D" id="3.40.630.30">
    <property type="match status" value="1"/>
</dbReference>
<dbReference type="EMBL" id="FXAZ01000001">
    <property type="protein sequence ID" value="SMG17951.1"/>
    <property type="molecule type" value="Genomic_DNA"/>
</dbReference>
<name>A0A1X7IT32_9BACL</name>
<keyword evidence="2" id="KW-0689">Ribosomal protein</keyword>
<dbReference type="STRING" id="1852522.SAMN06295960_0754"/>
<sequence>MIEYVGIRDKDAMERWRQAFEREHINRPDDYFERCLQENLDGKRVSLLAFVDGEVAGCCHLKYESDYPPFLEQHIPEINDLNVFPAYQRRGVGNGFLEQFEAIVRAERGIIGIGVGLYRDYGQAQRLYCRRGYMLDGRGLIYQNKDVEPGASVRVDDDLNLYFTKQL</sequence>
<protein>
    <submittedName>
        <fullName evidence="2">Ribosomal protein S18 acetylase RimI</fullName>
    </submittedName>
</protein>
<evidence type="ECO:0000313" key="2">
    <source>
        <dbReference type="EMBL" id="SMG17951.1"/>
    </source>
</evidence>
<keyword evidence="3" id="KW-1185">Reference proteome</keyword>
<dbReference type="InterPro" id="IPR000182">
    <property type="entry name" value="GNAT_dom"/>
</dbReference>
<dbReference type="GO" id="GO:0016747">
    <property type="term" value="F:acyltransferase activity, transferring groups other than amino-acyl groups"/>
    <property type="evidence" value="ECO:0007669"/>
    <property type="project" value="InterPro"/>
</dbReference>
<dbReference type="GO" id="GO:0005840">
    <property type="term" value="C:ribosome"/>
    <property type="evidence" value="ECO:0007669"/>
    <property type="project" value="UniProtKB-KW"/>
</dbReference>
<dbReference type="AlphaFoldDB" id="A0A1X7IT32"/>
<dbReference type="CDD" id="cd04301">
    <property type="entry name" value="NAT_SF"/>
    <property type="match status" value="1"/>
</dbReference>